<comment type="caution">
    <text evidence="4">The sequence shown here is derived from an EMBL/GenBank/DDBJ whole genome shotgun (WGS) entry which is preliminary data.</text>
</comment>
<dbReference type="PROSITE" id="PS51176">
    <property type="entry name" value="PDH_ADH"/>
    <property type="match status" value="1"/>
</dbReference>
<evidence type="ECO:0000313" key="4">
    <source>
        <dbReference type="EMBL" id="MFC7013921.1"/>
    </source>
</evidence>
<dbReference type="InterPro" id="IPR036291">
    <property type="entry name" value="NAD(P)-bd_dom_sf"/>
</dbReference>
<dbReference type="Gene3D" id="1.10.3660.10">
    <property type="entry name" value="6-phosphogluconate dehydrogenase C-terminal like domain"/>
    <property type="match status" value="1"/>
</dbReference>
<organism evidence="4 5">
    <name type="scientific">Streptomyces viridiviolaceus</name>
    <dbReference type="NCBI Taxonomy" id="68282"/>
    <lineage>
        <taxon>Bacteria</taxon>
        <taxon>Bacillati</taxon>
        <taxon>Actinomycetota</taxon>
        <taxon>Actinomycetes</taxon>
        <taxon>Kitasatosporales</taxon>
        <taxon>Streptomycetaceae</taxon>
        <taxon>Streptomyces</taxon>
    </lineage>
</organism>
<dbReference type="InterPro" id="IPR008927">
    <property type="entry name" value="6-PGluconate_DH-like_C_sf"/>
</dbReference>
<dbReference type="EMBL" id="JBHSYM010000041">
    <property type="protein sequence ID" value="MFC7013921.1"/>
    <property type="molecule type" value="Genomic_DNA"/>
</dbReference>
<accession>A0ABW2E554</accession>
<gene>
    <name evidence="4" type="ORF">ACFQMH_19780</name>
</gene>
<comment type="similarity">
    <text evidence="1">Belongs to the prephenate/arogenate dehydrogenase family.</text>
</comment>
<dbReference type="Pfam" id="PF20463">
    <property type="entry name" value="PDH_C"/>
    <property type="match status" value="1"/>
</dbReference>
<dbReference type="InterPro" id="IPR003099">
    <property type="entry name" value="Prephen_DH"/>
</dbReference>
<protein>
    <submittedName>
        <fullName evidence="4">Prephenate dehydrogenase</fullName>
    </submittedName>
</protein>
<evidence type="ECO:0000256" key="2">
    <source>
        <dbReference type="ARBA" id="ARBA00023002"/>
    </source>
</evidence>
<evidence type="ECO:0000259" key="3">
    <source>
        <dbReference type="PROSITE" id="PS51176"/>
    </source>
</evidence>
<dbReference type="Gene3D" id="3.40.50.720">
    <property type="entry name" value="NAD(P)-binding Rossmann-like Domain"/>
    <property type="match status" value="1"/>
</dbReference>
<dbReference type="SUPFAM" id="SSF48179">
    <property type="entry name" value="6-phosphogluconate dehydrogenase C-terminal domain-like"/>
    <property type="match status" value="1"/>
</dbReference>
<proteinExistence type="inferred from homology"/>
<dbReference type="PANTHER" id="PTHR21363:SF0">
    <property type="entry name" value="PREPHENATE DEHYDROGENASE [NADP(+)]"/>
    <property type="match status" value="1"/>
</dbReference>
<reference evidence="5" key="1">
    <citation type="journal article" date="2019" name="Int. J. Syst. Evol. Microbiol.">
        <title>The Global Catalogue of Microorganisms (GCM) 10K type strain sequencing project: providing services to taxonomists for standard genome sequencing and annotation.</title>
        <authorList>
            <consortium name="The Broad Institute Genomics Platform"/>
            <consortium name="The Broad Institute Genome Sequencing Center for Infectious Disease"/>
            <person name="Wu L."/>
            <person name="Ma J."/>
        </authorList>
    </citation>
    <scope>NUCLEOTIDE SEQUENCE [LARGE SCALE GENOMIC DNA]</scope>
    <source>
        <strain evidence="5">JCM 4855</strain>
    </source>
</reference>
<name>A0ABW2E554_9ACTN</name>
<sequence length="395" mass="41454">MRTLAVVGTGLIGTSIGLAMSRRGITVHLVDRDTSAARTAAALGAGVTADPTGPVDLAVIAVPPRAVADVLAEQHARGLARSYTDVASVKALPTRQADAGLPDPSCYVGGHPMAGREQSGPLAARADLFDGRAWVLTPSPRTAQTALNHVLELVALCGAVPLVMDSEVHDQAVALTSHAPHVVASLMAARLQHGPPEALRLVGQGLRDATRIAGGDPRLWADILRSNAAPVARVLRELADDLAELLTALEDVARDDASQDPGTGAVVDLLERGAEGLHAVRPARVRRSGPTLRVTLGETPGELARLLDTVTDHGVGTEDVTTRVDPVQDRMTAEFTVPPVTAGQLRRRLGEQGWQVEGAAVRPTRRPLPQPSHVDDLWDQEVLPSQRVASLPGVS</sequence>
<dbReference type="InterPro" id="IPR046825">
    <property type="entry name" value="PDH_C"/>
</dbReference>
<feature type="domain" description="Prephenate/arogenate dehydrogenase" evidence="3">
    <location>
        <begin position="2"/>
        <end position="277"/>
    </location>
</feature>
<dbReference type="Pfam" id="PF02153">
    <property type="entry name" value="PDH_N"/>
    <property type="match status" value="1"/>
</dbReference>
<dbReference type="InterPro" id="IPR046826">
    <property type="entry name" value="PDH_N"/>
</dbReference>
<dbReference type="PANTHER" id="PTHR21363">
    <property type="entry name" value="PREPHENATE DEHYDROGENASE"/>
    <property type="match status" value="1"/>
</dbReference>
<dbReference type="RefSeq" id="WP_373303476.1">
    <property type="nucleotide sequence ID" value="NZ_BMWA01000073.1"/>
</dbReference>
<keyword evidence="2" id="KW-0560">Oxidoreductase</keyword>
<dbReference type="SUPFAM" id="SSF51735">
    <property type="entry name" value="NAD(P)-binding Rossmann-fold domains"/>
    <property type="match status" value="1"/>
</dbReference>
<evidence type="ECO:0000256" key="1">
    <source>
        <dbReference type="ARBA" id="ARBA00007964"/>
    </source>
</evidence>
<keyword evidence="5" id="KW-1185">Reference proteome</keyword>
<dbReference type="Proteomes" id="UP001596409">
    <property type="component" value="Unassembled WGS sequence"/>
</dbReference>
<evidence type="ECO:0000313" key="5">
    <source>
        <dbReference type="Proteomes" id="UP001596409"/>
    </source>
</evidence>
<dbReference type="NCBIfam" id="NF005112">
    <property type="entry name" value="PRK06545.2-4"/>
    <property type="match status" value="1"/>
</dbReference>
<dbReference type="InterPro" id="IPR050812">
    <property type="entry name" value="Preph/Arog_dehydrog"/>
</dbReference>